<dbReference type="EMBL" id="JAMDNP010000015">
    <property type="protein sequence ID" value="MCY9760617.1"/>
    <property type="molecule type" value="Genomic_DNA"/>
</dbReference>
<evidence type="ECO:0000256" key="1">
    <source>
        <dbReference type="ARBA" id="ARBA00010562"/>
    </source>
</evidence>
<dbReference type="Gene3D" id="1.10.1220.10">
    <property type="entry name" value="Met repressor-like"/>
    <property type="match status" value="1"/>
</dbReference>
<dbReference type="NCBIfam" id="TIGR02384">
    <property type="entry name" value="RelB_DinJ"/>
    <property type="match status" value="1"/>
</dbReference>
<evidence type="ECO:0000313" key="4">
    <source>
        <dbReference type="Proteomes" id="UP001527181"/>
    </source>
</evidence>
<evidence type="ECO:0000256" key="2">
    <source>
        <dbReference type="ARBA" id="ARBA00022649"/>
    </source>
</evidence>
<organism evidence="3 4">
    <name type="scientific">Paenibacillus alvei</name>
    <name type="common">Bacillus alvei</name>
    <dbReference type="NCBI Taxonomy" id="44250"/>
    <lineage>
        <taxon>Bacteria</taxon>
        <taxon>Bacillati</taxon>
        <taxon>Bacillota</taxon>
        <taxon>Bacilli</taxon>
        <taxon>Bacillales</taxon>
        <taxon>Paenibacillaceae</taxon>
        <taxon>Paenibacillus</taxon>
    </lineage>
</organism>
<dbReference type="PANTHER" id="PTHR38781:SF1">
    <property type="entry name" value="ANTITOXIN DINJ-RELATED"/>
    <property type="match status" value="1"/>
</dbReference>
<gene>
    <name evidence="3" type="ORF">M5X12_08510</name>
</gene>
<dbReference type="RefSeq" id="WP_268598708.1">
    <property type="nucleotide sequence ID" value="NZ_JAMDNP010000015.1"/>
</dbReference>
<dbReference type="InterPro" id="IPR013321">
    <property type="entry name" value="Arc_rbn_hlx_hlx"/>
</dbReference>
<dbReference type="InterPro" id="IPR007337">
    <property type="entry name" value="RelB/DinJ"/>
</dbReference>
<dbReference type="Proteomes" id="UP001527181">
    <property type="component" value="Unassembled WGS sequence"/>
</dbReference>
<reference evidence="3 4" key="1">
    <citation type="submission" date="2022-05" db="EMBL/GenBank/DDBJ databases">
        <title>Genome Sequencing of Bee-Associated Microbes.</title>
        <authorList>
            <person name="Dunlap C."/>
        </authorList>
    </citation>
    <scope>NUCLEOTIDE SEQUENCE [LARGE SCALE GENOMIC DNA]</scope>
    <source>
        <strain evidence="3 4">NRRL B-04010</strain>
    </source>
</reference>
<protein>
    <submittedName>
        <fullName evidence="3">Type II toxin-antitoxin system RelB/DinJ family antitoxin</fullName>
    </submittedName>
</protein>
<dbReference type="Pfam" id="PF04221">
    <property type="entry name" value="RelB"/>
    <property type="match status" value="1"/>
</dbReference>
<keyword evidence="2" id="KW-1277">Toxin-antitoxin system</keyword>
<proteinExistence type="inferred from homology"/>
<dbReference type="PANTHER" id="PTHR38781">
    <property type="entry name" value="ANTITOXIN DINJ-RELATED"/>
    <property type="match status" value="1"/>
</dbReference>
<comment type="similarity">
    <text evidence="1">Belongs to the RelB/DinJ antitoxin family.</text>
</comment>
<accession>A0ABT4GW22</accession>
<evidence type="ECO:0000313" key="3">
    <source>
        <dbReference type="EMBL" id="MCY9760617.1"/>
    </source>
</evidence>
<sequence length="84" mass="9254">MWIARLAASQFLGHKVTGKGKANGKEARVVARVNEKTKKDAEEILDKLGLSMSDAIGLFLKQLIVKRGIPFSITLDDEEDGKEK</sequence>
<name>A0ABT4GW22_PAEAL</name>
<keyword evidence="4" id="KW-1185">Reference proteome</keyword>
<comment type="caution">
    <text evidence="3">The sequence shown here is derived from an EMBL/GenBank/DDBJ whole genome shotgun (WGS) entry which is preliminary data.</text>
</comment>